<dbReference type="EMBL" id="JRPK02000017">
    <property type="protein sequence ID" value="TLD98087.1"/>
    <property type="molecule type" value="Genomic_DNA"/>
</dbReference>
<gene>
    <name evidence="3" type="ORF">LS80_006015</name>
    <name evidence="2" type="ORF">LS81_008355</name>
</gene>
<evidence type="ECO:0000259" key="1">
    <source>
        <dbReference type="Pfam" id="PF01266"/>
    </source>
</evidence>
<dbReference type="Gene3D" id="3.30.9.10">
    <property type="entry name" value="D-Amino Acid Oxidase, subunit A, domain 2"/>
    <property type="match status" value="1"/>
</dbReference>
<dbReference type="OrthoDB" id="9815989at2"/>
<dbReference type="PANTHER" id="PTHR42720">
    <property type="entry name" value="GLYCEROL-3-PHOSPHATE DEHYDROGENASE"/>
    <property type="match status" value="1"/>
</dbReference>
<dbReference type="Proteomes" id="UP000029861">
    <property type="component" value="Unassembled WGS sequence"/>
</dbReference>
<dbReference type="PANTHER" id="PTHR42720:SF1">
    <property type="entry name" value="GLYCEROL 3-PHOSPHATE OXIDASE"/>
    <property type="match status" value="1"/>
</dbReference>
<evidence type="ECO:0000313" key="2">
    <source>
        <dbReference type="EMBL" id="TLD81452.1"/>
    </source>
</evidence>
<dbReference type="Pfam" id="PF01266">
    <property type="entry name" value="DAO"/>
    <property type="match status" value="1"/>
</dbReference>
<evidence type="ECO:0000313" key="5">
    <source>
        <dbReference type="Proteomes" id="UP000029878"/>
    </source>
</evidence>
<dbReference type="Proteomes" id="UP000029878">
    <property type="component" value="Unassembled WGS sequence"/>
</dbReference>
<dbReference type="SUPFAM" id="SSF51905">
    <property type="entry name" value="FAD/NAD(P)-binding domain"/>
    <property type="match status" value="1"/>
</dbReference>
<accession>A0A099VLB6</accession>
<evidence type="ECO:0000313" key="3">
    <source>
        <dbReference type="EMBL" id="TLD98087.1"/>
    </source>
</evidence>
<name>A0A099VLB6_9HELI</name>
<reference evidence="4 5" key="1">
    <citation type="journal article" date="2014" name="Genome Announc.">
        <title>Draft genome sequences of eight enterohepatic helicobacter species isolated from both laboratory and wild rodents.</title>
        <authorList>
            <person name="Sheh A."/>
            <person name="Shen Z."/>
            <person name="Fox J.G."/>
        </authorList>
    </citation>
    <scope>NUCLEOTIDE SEQUENCE [LARGE SCALE GENOMIC DNA]</scope>
    <source>
        <strain evidence="3 4">ATCC 49310</strain>
        <strain evidence="2 5">ATCC 700114</strain>
    </source>
</reference>
<dbReference type="eggNOG" id="COG0665">
    <property type="taxonomic scope" value="Bacteria"/>
</dbReference>
<dbReference type="Gene3D" id="3.50.50.60">
    <property type="entry name" value="FAD/NAD(P)-binding domain"/>
    <property type="match status" value="1"/>
</dbReference>
<dbReference type="RefSeq" id="WP_034322466.1">
    <property type="nucleotide sequence ID" value="NZ_FZND01000028.1"/>
</dbReference>
<dbReference type="InterPro" id="IPR052745">
    <property type="entry name" value="G3P_Oxidase/Oxidoreductase"/>
</dbReference>
<dbReference type="InterPro" id="IPR006076">
    <property type="entry name" value="FAD-dep_OxRdtase"/>
</dbReference>
<comment type="caution">
    <text evidence="2">The sequence shown here is derived from an EMBL/GenBank/DDBJ whole genome shotgun (WGS) entry which is preliminary data.</text>
</comment>
<organism evidence="2 5">
    <name type="scientific">Helicobacter trogontum</name>
    <dbReference type="NCBI Taxonomy" id="50960"/>
    <lineage>
        <taxon>Bacteria</taxon>
        <taxon>Pseudomonadati</taxon>
        <taxon>Campylobacterota</taxon>
        <taxon>Epsilonproteobacteria</taxon>
        <taxon>Campylobacterales</taxon>
        <taxon>Helicobacteraceae</taxon>
        <taxon>Helicobacter</taxon>
    </lineage>
</organism>
<sequence length="362" mass="41805">MYDCVIIGGGFYGCNIALYLCQYYKKVLLIERENGLLKRASLNNQARVHGGYHYPRSLLTAFSSLKNFQYFCENFQDAIKSDFEKYYALSSIGSKCNANQFYHIFKNMNAPIDVAPPHVKALFDKNLISEVFSVREYVFNSDILREILSSKLKKAHCEVTLNTKVHYVKSAMTGVEIGLSNDTKIYAHRVFNCTYAGLNELLLHSELPPLNLKAEITEMALVEIPKILHNISVTVMDGAFFSFMPFPTKNLYTLSHVRYTPHMSFMDKGNLDNYQNLEQYSKDSRFMYMIYDAKRYMPILNECIYKDSIFEIKIVSIKNEQDDGRPIIFTKDYGIKNFYNVLGGKIDNIYDILNHIKGSIFQ</sequence>
<dbReference type="InterPro" id="IPR036188">
    <property type="entry name" value="FAD/NAD-bd_sf"/>
</dbReference>
<dbReference type="STRING" id="50960.LS81_07925"/>
<feature type="domain" description="FAD dependent oxidoreductase" evidence="1">
    <location>
        <begin position="3"/>
        <end position="342"/>
    </location>
</feature>
<evidence type="ECO:0000313" key="4">
    <source>
        <dbReference type="Proteomes" id="UP000029861"/>
    </source>
</evidence>
<protein>
    <submittedName>
        <fullName evidence="2">FAD-dependent oxidoreductase</fullName>
    </submittedName>
</protein>
<reference evidence="3" key="2">
    <citation type="submission" date="2018-04" db="EMBL/GenBank/DDBJ databases">
        <authorList>
            <person name="Sheh A."/>
            <person name="Shen Z."/>
            <person name="Mannion A.J."/>
            <person name="Fox J.G."/>
        </authorList>
    </citation>
    <scope>NUCLEOTIDE SEQUENCE</scope>
    <source>
        <strain evidence="3">ATCC 49310</strain>
    </source>
</reference>
<proteinExistence type="predicted"/>
<dbReference type="EMBL" id="JRPL02000023">
    <property type="protein sequence ID" value="TLD81452.1"/>
    <property type="molecule type" value="Genomic_DNA"/>
</dbReference>
<dbReference type="AlphaFoldDB" id="A0A099VLB6"/>